<accession>A0ABP1JV54</accession>
<comment type="caution">
    <text evidence="2">The sequence shown here is derived from an EMBL/GenBank/DDBJ whole genome shotgun (WGS) entry which is preliminary data.</text>
</comment>
<evidence type="ECO:0000313" key="3">
    <source>
        <dbReference type="EMBL" id="CAL6046453.1"/>
    </source>
</evidence>
<reference evidence="2 4" key="1">
    <citation type="submission" date="2024-07" db="EMBL/GenBank/DDBJ databases">
        <authorList>
            <person name="Akdeniz Z."/>
        </authorList>
    </citation>
    <scope>NUCLEOTIDE SEQUENCE [LARGE SCALE GENOMIC DNA]</scope>
</reference>
<keyword evidence="1" id="KW-0812">Transmembrane</keyword>
<name>A0ABP1JV54_9EUKA</name>
<evidence type="ECO:0000313" key="4">
    <source>
        <dbReference type="Proteomes" id="UP001642409"/>
    </source>
</evidence>
<evidence type="ECO:0000256" key="1">
    <source>
        <dbReference type="SAM" id="Phobius"/>
    </source>
</evidence>
<keyword evidence="1" id="KW-1133">Transmembrane helix</keyword>
<organism evidence="2 4">
    <name type="scientific">Hexamita inflata</name>
    <dbReference type="NCBI Taxonomy" id="28002"/>
    <lineage>
        <taxon>Eukaryota</taxon>
        <taxon>Metamonada</taxon>
        <taxon>Diplomonadida</taxon>
        <taxon>Hexamitidae</taxon>
        <taxon>Hexamitinae</taxon>
        <taxon>Hexamita</taxon>
    </lineage>
</organism>
<dbReference type="EMBL" id="CAXDID020000168">
    <property type="protein sequence ID" value="CAL6046443.1"/>
    <property type="molecule type" value="Genomic_DNA"/>
</dbReference>
<sequence length="135" mass="15916">MVGRTASFVLDIITNWTLFICLTYLVLSSLLVVFKYLYVFSNDYYFKLALVMPFQLFKYSNMLVELGWFRTHLFLNYKKKLLQLYQSRTYGDSTELSTLLCLQKQLPPSIGVIGVFDIKINFTKTYLFVELVNDR</sequence>
<feature type="transmembrane region" description="Helical" evidence="1">
    <location>
        <begin position="12"/>
        <end position="38"/>
    </location>
</feature>
<protein>
    <submittedName>
        <fullName evidence="2">Hypothetical_protein</fullName>
    </submittedName>
</protein>
<keyword evidence="4" id="KW-1185">Reference proteome</keyword>
<feature type="transmembrane region" description="Helical" evidence="1">
    <location>
        <begin position="44"/>
        <end position="69"/>
    </location>
</feature>
<dbReference type="EMBL" id="CAXDID020000168">
    <property type="protein sequence ID" value="CAL6046453.1"/>
    <property type="molecule type" value="Genomic_DNA"/>
</dbReference>
<keyword evidence="1" id="KW-0472">Membrane</keyword>
<evidence type="ECO:0000313" key="2">
    <source>
        <dbReference type="EMBL" id="CAL6046443.1"/>
    </source>
</evidence>
<proteinExistence type="predicted"/>
<gene>
    <name evidence="2" type="ORF">HINF_LOCUS41727</name>
    <name evidence="3" type="ORF">HINF_LOCUS41732</name>
</gene>
<dbReference type="Proteomes" id="UP001642409">
    <property type="component" value="Unassembled WGS sequence"/>
</dbReference>